<organism evidence="1 2">
    <name type="scientific">Melastoma candidum</name>
    <dbReference type="NCBI Taxonomy" id="119954"/>
    <lineage>
        <taxon>Eukaryota</taxon>
        <taxon>Viridiplantae</taxon>
        <taxon>Streptophyta</taxon>
        <taxon>Embryophyta</taxon>
        <taxon>Tracheophyta</taxon>
        <taxon>Spermatophyta</taxon>
        <taxon>Magnoliopsida</taxon>
        <taxon>eudicotyledons</taxon>
        <taxon>Gunneridae</taxon>
        <taxon>Pentapetalae</taxon>
        <taxon>rosids</taxon>
        <taxon>malvids</taxon>
        <taxon>Myrtales</taxon>
        <taxon>Melastomataceae</taxon>
        <taxon>Melastomatoideae</taxon>
        <taxon>Melastomateae</taxon>
        <taxon>Melastoma</taxon>
    </lineage>
</organism>
<name>A0ACB9M915_9MYRT</name>
<accession>A0ACB9M915</accession>
<sequence>MWPSLMMTKTISKLWFEIFHPTARAFVRDIGLHGEKNKVKVRILINLHGIVTVDSAKLIEEHVNGIIAGGDGGPEVDRMDVDPALDAGSSASCQNGAEEGYESRDYKSPKQHDIPVSVMVYGGMSHADLCEALEKEIQLAQQDRIAEQTKERKNALESFVYDMRNKLLNSYRSFATDVEGDVISRSLQQTEDWLFDEGDDETENAYAMKLEDLKKLVDPVESRYKEEEARAQASKDLMNSITNYRAWANSLPHRDRELMLGECFKVEQWLKEKSQLQDSLPKNTDPVLWSSEIRSRGEDLVRFCGASMGKMDPGTAAM</sequence>
<dbReference type="EMBL" id="CM042889">
    <property type="protein sequence ID" value="KAI4320773.1"/>
    <property type="molecule type" value="Genomic_DNA"/>
</dbReference>
<dbReference type="Proteomes" id="UP001057402">
    <property type="component" value="Chromosome 10"/>
</dbReference>
<evidence type="ECO:0000313" key="2">
    <source>
        <dbReference type="Proteomes" id="UP001057402"/>
    </source>
</evidence>
<keyword evidence="2" id="KW-1185">Reference proteome</keyword>
<comment type="caution">
    <text evidence="1">The sequence shown here is derived from an EMBL/GenBank/DDBJ whole genome shotgun (WGS) entry which is preliminary data.</text>
</comment>
<gene>
    <name evidence="1" type="ORF">MLD38_034218</name>
</gene>
<protein>
    <submittedName>
        <fullName evidence="1">Uncharacterized protein</fullName>
    </submittedName>
</protein>
<reference evidence="2" key="1">
    <citation type="journal article" date="2023" name="Front. Plant Sci.">
        <title>Chromosomal-level genome assembly of Melastoma candidum provides insights into trichome evolution.</title>
        <authorList>
            <person name="Zhong Y."/>
            <person name="Wu W."/>
            <person name="Sun C."/>
            <person name="Zou P."/>
            <person name="Liu Y."/>
            <person name="Dai S."/>
            <person name="Zhou R."/>
        </authorList>
    </citation>
    <scope>NUCLEOTIDE SEQUENCE [LARGE SCALE GENOMIC DNA]</scope>
</reference>
<evidence type="ECO:0000313" key="1">
    <source>
        <dbReference type="EMBL" id="KAI4320773.1"/>
    </source>
</evidence>
<proteinExistence type="predicted"/>